<name>A0AAE0XWQ4_9GAST</name>
<keyword evidence="2" id="KW-1185">Reference proteome</keyword>
<evidence type="ECO:0000313" key="1">
    <source>
        <dbReference type="EMBL" id="KAK3721236.1"/>
    </source>
</evidence>
<proteinExistence type="predicted"/>
<accession>A0AAE0XWQ4</accession>
<dbReference type="AlphaFoldDB" id="A0AAE0XWQ4"/>
<gene>
    <name evidence="1" type="ORF">RRG08_044244</name>
</gene>
<organism evidence="1 2">
    <name type="scientific">Elysia crispata</name>
    <name type="common">lettuce slug</name>
    <dbReference type="NCBI Taxonomy" id="231223"/>
    <lineage>
        <taxon>Eukaryota</taxon>
        <taxon>Metazoa</taxon>
        <taxon>Spiralia</taxon>
        <taxon>Lophotrochozoa</taxon>
        <taxon>Mollusca</taxon>
        <taxon>Gastropoda</taxon>
        <taxon>Heterobranchia</taxon>
        <taxon>Euthyneura</taxon>
        <taxon>Panpulmonata</taxon>
        <taxon>Sacoglossa</taxon>
        <taxon>Placobranchoidea</taxon>
        <taxon>Plakobranchidae</taxon>
        <taxon>Elysia</taxon>
    </lineage>
</organism>
<dbReference type="Proteomes" id="UP001283361">
    <property type="component" value="Unassembled WGS sequence"/>
</dbReference>
<protein>
    <submittedName>
        <fullName evidence="1">Uncharacterized protein</fullName>
    </submittedName>
</protein>
<comment type="caution">
    <text evidence="1">The sequence shown here is derived from an EMBL/GenBank/DDBJ whole genome shotgun (WGS) entry which is preliminary data.</text>
</comment>
<evidence type="ECO:0000313" key="2">
    <source>
        <dbReference type="Proteomes" id="UP001283361"/>
    </source>
</evidence>
<reference evidence="1" key="1">
    <citation type="journal article" date="2023" name="G3 (Bethesda)">
        <title>A reference genome for the long-term kleptoplast-retaining sea slug Elysia crispata morphotype clarki.</title>
        <authorList>
            <person name="Eastman K.E."/>
            <person name="Pendleton A.L."/>
            <person name="Shaikh M.A."/>
            <person name="Suttiyut T."/>
            <person name="Ogas R."/>
            <person name="Tomko P."/>
            <person name="Gavelis G."/>
            <person name="Widhalm J.R."/>
            <person name="Wisecaver J.H."/>
        </authorList>
    </citation>
    <scope>NUCLEOTIDE SEQUENCE</scope>
    <source>
        <strain evidence="1">ECLA1</strain>
    </source>
</reference>
<sequence>MNKECKVTSDEFINALLEKRKSSHHSGIRYIGNLAKSGWLREAGPSAPGLYSMSDDNKSIKEPWVKSLILHWTKRRTLLLDLRKLPETRAL</sequence>
<dbReference type="EMBL" id="JAWDGP010007400">
    <property type="protein sequence ID" value="KAK3721236.1"/>
    <property type="molecule type" value="Genomic_DNA"/>
</dbReference>